<organism evidence="1 2">
    <name type="scientific">Vibrio nigripulchritudo SOn1</name>
    <dbReference type="NCBI Taxonomy" id="1238450"/>
    <lineage>
        <taxon>Bacteria</taxon>
        <taxon>Pseudomonadati</taxon>
        <taxon>Pseudomonadota</taxon>
        <taxon>Gammaproteobacteria</taxon>
        <taxon>Vibrionales</taxon>
        <taxon>Vibrionaceae</taxon>
        <taxon>Vibrio</taxon>
    </lineage>
</organism>
<evidence type="ECO:0000313" key="2">
    <source>
        <dbReference type="Proteomes" id="UP000018211"/>
    </source>
</evidence>
<protein>
    <submittedName>
        <fullName evidence="1">Transposase</fullName>
    </submittedName>
</protein>
<name>A0AAV2VT42_9VIBR</name>
<reference evidence="1 2" key="1">
    <citation type="journal article" date="2013" name="ISME J.">
        <title>Comparative genomics of pathogenic lineages of Vibrio nigripulchritudo identifies virulence-associated traits.</title>
        <authorList>
            <person name="Goudenege D."/>
            <person name="Labreuche Y."/>
            <person name="Krin E."/>
            <person name="Ansquer D."/>
            <person name="Mangenot S."/>
            <person name="Calteau A."/>
            <person name="Medigue C."/>
            <person name="Mazel D."/>
            <person name="Polz M.F."/>
            <person name="Le Roux F."/>
        </authorList>
    </citation>
    <scope>NUCLEOTIDE SEQUENCE [LARGE SCALE GENOMIC DNA]</scope>
    <source>
        <strain evidence="1 2">SOn1</strain>
    </source>
</reference>
<dbReference type="Proteomes" id="UP000018211">
    <property type="component" value="Unassembled WGS sequence"/>
</dbReference>
<dbReference type="EMBL" id="CAOF01000128">
    <property type="protein sequence ID" value="CCO47830.1"/>
    <property type="molecule type" value="Genomic_DNA"/>
</dbReference>
<evidence type="ECO:0000313" key="1">
    <source>
        <dbReference type="EMBL" id="CCO47830.1"/>
    </source>
</evidence>
<gene>
    <name evidence="1" type="ORF">VIBNISOn1_370018</name>
</gene>
<accession>A0AAV2VT42</accession>
<proteinExistence type="predicted"/>
<sequence>MFLFGGIDLAKNHFIIHVVDSNGKAILYKSVTHPNQLTNIANMSPMRKS</sequence>
<comment type="caution">
    <text evidence="1">The sequence shown here is derived from an EMBL/GenBank/DDBJ whole genome shotgun (WGS) entry which is preliminary data.</text>
</comment>
<dbReference type="AlphaFoldDB" id="A0AAV2VT42"/>